<reference evidence="2 3" key="1">
    <citation type="submission" date="2020-08" db="EMBL/GenBank/DDBJ databases">
        <title>Genomic Encyclopedia of Type Strains, Phase IV (KMG-IV): sequencing the most valuable type-strain genomes for metagenomic binning, comparative biology and taxonomic classification.</title>
        <authorList>
            <person name="Goeker M."/>
        </authorList>
    </citation>
    <scope>NUCLEOTIDE SEQUENCE [LARGE SCALE GENOMIC DNA]</scope>
    <source>
        <strain evidence="2 3">DSM 25895</strain>
    </source>
</reference>
<evidence type="ECO:0000313" key="3">
    <source>
        <dbReference type="Proteomes" id="UP000562254"/>
    </source>
</evidence>
<proteinExistence type="predicted"/>
<sequence length="175" mass="18488">MSVTVRDATAADLPAIAAIYGHHVLHGAGTFEEVPPSEAEMAGRMAAVQQAGFAWLVATDEAGAVLGYGYYAPFRPRSAYRYTAENSVYVRDDIRGQGVGKALVAELLARAEAKGIRQMVAVIGDSENAGSIGLHASLGFRQVGVLKAVGLKFGRWVDVVQMQKALGEGERTLPG</sequence>
<evidence type="ECO:0000259" key="1">
    <source>
        <dbReference type="PROSITE" id="PS51186"/>
    </source>
</evidence>
<dbReference type="RefSeq" id="WP_184485374.1">
    <property type="nucleotide sequence ID" value="NZ_JAAEDJ010000140.1"/>
</dbReference>
<dbReference type="PROSITE" id="PS51186">
    <property type="entry name" value="GNAT"/>
    <property type="match status" value="1"/>
</dbReference>
<evidence type="ECO:0000313" key="2">
    <source>
        <dbReference type="EMBL" id="MBB5690510.1"/>
    </source>
</evidence>
<dbReference type="InterPro" id="IPR000182">
    <property type="entry name" value="GNAT_dom"/>
</dbReference>
<dbReference type="Gene3D" id="3.40.630.30">
    <property type="match status" value="1"/>
</dbReference>
<accession>A0A840XU15</accession>
<dbReference type="CDD" id="cd04301">
    <property type="entry name" value="NAT_SF"/>
    <property type="match status" value="1"/>
</dbReference>
<comment type="caution">
    <text evidence="2">The sequence shown here is derived from an EMBL/GenBank/DDBJ whole genome shotgun (WGS) entry which is preliminary data.</text>
</comment>
<dbReference type="SUPFAM" id="SSF55729">
    <property type="entry name" value="Acyl-CoA N-acyltransferases (Nat)"/>
    <property type="match status" value="1"/>
</dbReference>
<feature type="domain" description="N-acetyltransferase" evidence="1">
    <location>
        <begin position="3"/>
        <end position="167"/>
    </location>
</feature>
<dbReference type="GO" id="GO:0102971">
    <property type="term" value="F:phosphinothricin N-acetyltransferase activity"/>
    <property type="evidence" value="ECO:0007669"/>
    <property type="project" value="UniProtKB-EC"/>
</dbReference>
<gene>
    <name evidence="2" type="ORF">FHS88_002645</name>
</gene>
<dbReference type="EMBL" id="JACIJE010000007">
    <property type="protein sequence ID" value="MBB5690510.1"/>
    <property type="molecule type" value="Genomic_DNA"/>
</dbReference>
<keyword evidence="2" id="KW-0808">Transferase</keyword>
<dbReference type="InterPro" id="IPR016181">
    <property type="entry name" value="Acyl_CoA_acyltransferase"/>
</dbReference>
<organism evidence="2 3">
    <name type="scientific">Neoroseomonas alkaliterrae</name>
    <dbReference type="NCBI Taxonomy" id="1452450"/>
    <lineage>
        <taxon>Bacteria</taxon>
        <taxon>Pseudomonadati</taxon>
        <taxon>Pseudomonadota</taxon>
        <taxon>Alphaproteobacteria</taxon>
        <taxon>Acetobacterales</taxon>
        <taxon>Acetobacteraceae</taxon>
        <taxon>Neoroseomonas</taxon>
    </lineage>
</organism>
<keyword evidence="3" id="KW-1185">Reference proteome</keyword>
<dbReference type="AlphaFoldDB" id="A0A840XU15"/>
<dbReference type="EC" id="2.3.1.183" evidence="2"/>
<name>A0A840XU15_9PROT</name>
<dbReference type="PANTHER" id="PTHR43072">
    <property type="entry name" value="N-ACETYLTRANSFERASE"/>
    <property type="match status" value="1"/>
</dbReference>
<protein>
    <submittedName>
        <fullName evidence="2">Phosphinothricin acetyltransferase</fullName>
        <ecNumber evidence="2">2.3.1.183</ecNumber>
    </submittedName>
</protein>
<dbReference type="Pfam" id="PF13420">
    <property type="entry name" value="Acetyltransf_4"/>
    <property type="match status" value="1"/>
</dbReference>
<dbReference type="PANTHER" id="PTHR43072:SF8">
    <property type="entry name" value="ACYLTRANSFERASE FABY-RELATED"/>
    <property type="match status" value="1"/>
</dbReference>
<keyword evidence="2" id="KW-0012">Acyltransferase</keyword>
<dbReference type="Proteomes" id="UP000562254">
    <property type="component" value="Unassembled WGS sequence"/>
</dbReference>